<comment type="subunit">
    <text evidence="4">Homotetramer.</text>
</comment>
<evidence type="ECO:0000313" key="20">
    <source>
        <dbReference type="Proteomes" id="UP001301350"/>
    </source>
</evidence>
<dbReference type="Pfam" id="PF00441">
    <property type="entry name" value="Acyl-CoA_dh_1"/>
    <property type="match status" value="1"/>
</dbReference>
<dbReference type="FunFam" id="1.20.140.10:FF:000001">
    <property type="entry name" value="Acyl-CoA dehydrogenase"/>
    <property type="match status" value="1"/>
</dbReference>
<dbReference type="SUPFAM" id="SSF47203">
    <property type="entry name" value="Acyl-CoA dehydrogenase C-terminal domain-like"/>
    <property type="match status" value="1"/>
</dbReference>
<dbReference type="InterPro" id="IPR009075">
    <property type="entry name" value="AcylCo_DH/oxidase_C"/>
</dbReference>
<evidence type="ECO:0000256" key="3">
    <source>
        <dbReference type="ARBA" id="ARBA00009347"/>
    </source>
</evidence>
<dbReference type="InterPro" id="IPR006089">
    <property type="entry name" value="Acyl-CoA_DH_CS"/>
</dbReference>
<evidence type="ECO:0000256" key="6">
    <source>
        <dbReference type="ARBA" id="ARBA00022827"/>
    </source>
</evidence>
<feature type="domain" description="Acyl-CoA dehydrogenase/oxidase N-terminal" evidence="18">
    <location>
        <begin position="63"/>
        <end position="173"/>
    </location>
</feature>
<evidence type="ECO:0000256" key="11">
    <source>
        <dbReference type="ARBA" id="ARBA00039036"/>
    </source>
</evidence>
<comment type="catalytic activity">
    <reaction evidence="12">
        <text>2-methylbutanoyl-CoA + oxidized [electron-transfer flavoprotein] + H(+) = (2E)-2-methylbut-2-enoyl-CoA + reduced [electron-transfer flavoprotein]</text>
        <dbReference type="Rhea" id="RHEA:43780"/>
        <dbReference type="Rhea" id="RHEA-COMP:10685"/>
        <dbReference type="Rhea" id="RHEA-COMP:10686"/>
        <dbReference type="ChEBI" id="CHEBI:15378"/>
        <dbReference type="ChEBI" id="CHEBI:57336"/>
        <dbReference type="ChEBI" id="CHEBI:57337"/>
        <dbReference type="ChEBI" id="CHEBI:57692"/>
        <dbReference type="ChEBI" id="CHEBI:58307"/>
        <dbReference type="EC" id="1.3.8.5"/>
    </reaction>
    <physiologicalReaction direction="left-to-right" evidence="12">
        <dbReference type="Rhea" id="RHEA:43781"/>
    </physiologicalReaction>
</comment>
<dbReference type="GO" id="GO:0005739">
    <property type="term" value="C:mitochondrion"/>
    <property type="evidence" value="ECO:0007669"/>
    <property type="project" value="TreeGrafter"/>
</dbReference>
<dbReference type="InterPro" id="IPR037069">
    <property type="entry name" value="AcylCoA_DH/ox_N_sf"/>
</dbReference>
<evidence type="ECO:0000256" key="14">
    <source>
        <dbReference type="RuleBase" id="RU362125"/>
    </source>
</evidence>
<proteinExistence type="inferred from homology"/>
<evidence type="ECO:0000256" key="7">
    <source>
        <dbReference type="ARBA" id="ARBA00022832"/>
    </source>
</evidence>
<keyword evidence="20" id="KW-1185">Reference proteome</keyword>
<feature type="region of interest" description="Disordered" evidence="15">
    <location>
        <begin position="471"/>
        <end position="496"/>
    </location>
</feature>
<feature type="domain" description="Acyl-CoA dehydrogenase/oxidase C-terminal" evidence="16">
    <location>
        <begin position="296"/>
        <end position="461"/>
    </location>
</feature>
<evidence type="ECO:0000256" key="1">
    <source>
        <dbReference type="ARBA" id="ARBA00001974"/>
    </source>
</evidence>
<evidence type="ECO:0000256" key="5">
    <source>
        <dbReference type="ARBA" id="ARBA00022630"/>
    </source>
</evidence>
<evidence type="ECO:0000259" key="16">
    <source>
        <dbReference type="Pfam" id="PF00441"/>
    </source>
</evidence>
<dbReference type="EMBL" id="JANCYW010000003">
    <property type="protein sequence ID" value="KAK4534879.1"/>
    <property type="molecule type" value="Genomic_DNA"/>
</dbReference>
<dbReference type="EC" id="1.3.8.5" evidence="11"/>
<comment type="pathway">
    <text evidence="10">Amino-acid degradation; L-isoleucine degradation.</text>
</comment>
<evidence type="ECO:0000256" key="10">
    <source>
        <dbReference type="ARBA" id="ARBA00037895"/>
    </source>
</evidence>
<keyword evidence="9" id="KW-0443">Lipid metabolism</keyword>
<name>A0AAV9IRJ7_CYACA</name>
<dbReference type="Gene3D" id="2.40.110.10">
    <property type="entry name" value="Butyryl-CoA Dehydrogenase, subunit A, domain 2"/>
    <property type="match status" value="1"/>
</dbReference>
<keyword evidence="5 14" id="KW-0285">Flavoprotein</keyword>
<reference evidence="19 20" key="1">
    <citation type="submission" date="2022-07" db="EMBL/GenBank/DDBJ databases">
        <title>Genome-wide signatures of adaptation to extreme environments.</title>
        <authorList>
            <person name="Cho C.H."/>
            <person name="Yoon H.S."/>
        </authorList>
    </citation>
    <scope>NUCLEOTIDE SEQUENCE [LARGE SCALE GENOMIC DNA]</scope>
    <source>
        <strain evidence="19 20">DBV 063 E5</strain>
    </source>
</reference>
<dbReference type="Proteomes" id="UP001301350">
    <property type="component" value="Unassembled WGS sequence"/>
</dbReference>
<accession>A0AAV9IRJ7</accession>
<feature type="domain" description="Acyl-CoA oxidase/dehydrogenase middle" evidence="17">
    <location>
        <begin position="178"/>
        <end position="283"/>
    </location>
</feature>
<evidence type="ECO:0000256" key="8">
    <source>
        <dbReference type="ARBA" id="ARBA00023002"/>
    </source>
</evidence>
<dbReference type="PANTHER" id="PTHR43884">
    <property type="entry name" value="ACYL-COA DEHYDROGENASE"/>
    <property type="match status" value="1"/>
</dbReference>
<dbReference type="InterPro" id="IPR009100">
    <property type="entry name" value="AcylCoA_DH/oxidase_NM_dom_sf"/>
</dbReference>
<dbReference type="FunFam" id="1.10.540.10:FF:000012">
    <property type="entry name" value="Acyl-CoA dehydrogenase short/branched chain"/>
    <property type="match status" value="1"/>
</dbReference>
<evidence type="ECO:0000259" key="18">
    <source>
        <dbReference type="Pfam" id="PF02771"/>
    </source>
</evidence>
<dbReference type="GO" id="GO:0006631">
    <property type="term" value="P:fatty acid metabolic process"/>
    <property type="evidence" value="ECO:0007669"/>
    <property type="project" value="UniProtKB-KW"/>
</dbReference>
<dbReference type="Pfam" id="PF02770">
    <property type="entry name" value="Acyl-CoA_dh_M"/>
    <property type="match status" value="1"/>
</dbReference>
<dbReference type="GO" id="GO:0050660">
    <property type="term" value="F:flavin adenine dinucleotide binding"/>
    <property type="evidence" value="ECO:0007669"/>
    <property type="project" value="InterPro"/>
</dbReference>
<gene>
    <name evidence="19" type="ORF">CDCA_CDCA03G0904</name>
</gene>
<dbReference type="PANTHER" id="PTHR43884:SF1">
    <property type="entry name" value="SHORT_BRANCHED CHAIN SPECIFIC ACYL-COA DEHYDROGENASE, MITOCHONDRIAL"/>
    <property type="match status" value="1"/>
</dbReference>
<comment type="pathway">
    <text evidence="2">Lipid metabolism; mitochondrial fatty acid beta-oxidation.</text>
</comment>
<dbReference type="Pfam" id="PF02771">
    <property type="entry name" value="Acyl-CoA_dh_N"/>
    <property type="match status" value="1"/>
</dbReference>
<dbReference type="InterPro" id="IPR013786">
    <property type="entry name" value="AcylCoA_DH/ox_N"/>
</dbReference>
<dbReference type="Gene3D" id="1.20.140.10">
    <property type="entry name" value="Butyryl-CoA Dehydrogenase, subunit A, domain 3"/>
    <property type="match status" value="1"/>
</dbReference>
<comment type="caution">
    <text evidence="19">The sequence shown here is derived from an EMBL/GenBank/DDBJ whole genome shotgun (WGS) entry which is preliminary data.</text>
</comment>
<organism evidence="19 20">
    <name type="scientific">Cyanidium caldarium</name>
    <name type="common">Red alga</name>
    <dbReference type="NCBI Taxonomy" id="2771"/>
    <lineage>
        <taxon>Eukaryota</taxon>
        <taxon>Rhodophyta</taxon>
        <taxon>Bangiophyceae</taxon>
        <taxon>Cyanidiales</taxon>
        <taxon>Cyanidiaceae</taxon>
        <taxon>Cyanidium</taxon>
    </lineage>
</organism>
<evidence type="ECO:0000256" key="2">
    <source>
        <dbReference type="ARBA" id="ARBA00005198"/>
    </source>
</evidence>
<keyword evidence="7" id="KW-0276">Fatty acid metabolism</keyword>
<dbReference type="GO" id="GO:0003853">
    <property type="term" value="F:short-chain 2-methyl fatty acyl-CoA dehydrogenase activity"/>
    <property type="evidence" value="ECO:0007669"/>
    <property type="project" value="UniProtKB-EC"/>
</dbReference>
<comment type="catalytic activity">
    <reaction evidence="13">
        <text>(2S)-2-methylbutanoyl-CoA + oxidized [electron-transfer flavoprotein] + H(+) = (2E)-2-methylbut-2-enoyl-CoA + reduced [electron-transfer flavoprotein]</text>
        <dbReference type="Rhea" id="RHEA:48256"/>
        <dbReference type="Rhea" id="RHEA-COMP:10685"/>
        <dbReference type="Rhea" id="RHEA-COMP:10686"/>
        <dbReference type="ChEBI" id="CHEBI:15378"/>
        <dbReference type="ChEBI" id="CHEBI:57337"/>
        <dbReference type="ChEBI" id="CHEBI:57692"/>
        <dbReference type="ChEBI" id="CHEBI:58307"/>
        <dbReference type="ChEBI" id="CHEBI:88166"/>
    </reaction>
    <physiologicalReaction direction="left-to-right" evidence="13">
        <dbReference type="Rhea" id="RHEA:48257"/>
    </physiologicalReaction>
</comment>
<dbReference type="AlphaFoldDB" id="A0AAV9IRJ7"/>
<evidence type="ECO:0000259" key="17">
    <source>
        <dbReference type="Pfam" id="PF02770"/>
    </source>
</evidence>
<dbReference type="InterPro" id="IPR046373">
    <property type="entry name" value="Acyl-CoA_Oxase/DH_mid-dom_sf"/>
</dbReference>
<evidence type="ECO:0000256" key="4">
    <source>
        <dbReference type="ARBA" id="ARBA00011881"/>
    </source>
</evidence>
<protein>
    <recommendedName>
        <fullName evidence="11">short-chain 2-methylacyl-CoA dehydrogenase</fullName>
        <ecNumber evidence="11">1.3.8.5</ecNumber>
    </recommendedName>
</protein>
<evidence type="ECO:0000313" key="19">
    <source>
        <dbReference type="EMBL" id="KAK4534879.1"/>
    </source>
</evidence>
<dbReference type="PROSITE" id="PS00073">
    <property type="entry name" value="ACYL_COA_DH_2"/>
    <property type="match status" value="1"/>
</dbReference>
<keyword evidence="6 14" id="KW-0274">FAD</keyword>
<dbReference type="SUPFAM" id="SSF56645">
    <property type="entry name" value="Acyl-CoA dehydrogenase NM domain-like"/>
    <property type="match status" value="1"/>
</dbReference>
<sequence length="496" mass="53249">MTLPAQSSIRVAWQAARTLAQRQGHGVRSLHNFLSRRRPSFHSVRACSSLATHKVPGPATPYSEDELLLRETVAKFAQHHIAPRASAMDRAGELDPQVLQALFEQGLMGIETPEELGGSGMSFTHACIVVEEIAKVDPAVSVVVDIHNTLLNTAVRKHGSEAQRQRWLPQLAQRSLGAFALSEAESGSDAFALKTVATRHPNAASGEVYRLRGTKLWISNAIEAEWMLVFANADPTASYRGITALVIDDLPRARQSGQVRISKKEDKLGIRASSCCEVVLEECEVPAATHVLGAPGTGYRIAIELLNEGRIGIGAQMVGLAQGALDATLPYLHARRQFGRPIADFQGVQFQVAQAVAELEAARTLVYHAARMNDQLQEASENAAAATAAVKDQRHLAYLAACAKLLASQVACRVSRQCVEWMGGVGFTRDFPQEKYYRDAVIGKIYEGTENIQLQTIFKHVAAAANAGAAHTGGSATPTAAATTTTTTTATAQSST</sequence>
<dbReference type="InterPro" id="IPR036250">
    <property type="entry name" value="AcylCo_DH-like_C"/>
</dbReference>
<evidence type="ECO:0000256" key="12">
    <source>
        <dbReference type="ARBA" id="ARBA00048235"/>
    </source>
</evidence>
<comment type="cofactor">
    <cofactor evidence="1 14">
        <name>FAD</name>
        <dbReference type="ChEBI" id="CHEBI:57692"/>
    </cofactor>
</comment>
<dbReference type="Gene3D" id="1.10.540.10">
    <property type="entry name" value="Acyl-CoA dehydrogenase/oxidase, N-terminal domain"/>
    <property type="match status" value="1"/>
</dbReference>
<dbReference type="PROSITE" id="PS00072">
    <property type="entry name" value="ACYL_COA_DH_1"/>
    <property type="match status" value="1"/>
</dbReference>
<evidence type="ECO:0000256" key="13">
    <source>
        <dbReference type="ARBA" id="ARBA00049552"/>
    </source>
</evidence>
<dbReference type="InterPro" id="IPR006091">
    <property type="entry name" value="Acyl-CoA_Oxase/DH_mid-dom"/>
</dbReference>
<evidence type="ECO:0000256" key="9">
    <source>
        <dbReference type="ARBA" id="ARBA00023098"/>
    </source>
</evidence>
<evidence type="ECO:0000256" key="15">
    <source>
        <dbReference type="SAM" id="MobiDB-lite"/>
    </source>
</evidence>
<comment type="similarity">
    <text evidence="3 14">Belongs to the acyl-CoA dehydrogenase family.</text>
</comment>
<keyword evidence="8 14" id="KW-0560">Oxidoreductase</keyword>